<evidence type="ECO:0000313" key="3">
    <source>
        <dbReference type="EnsemblMetazoa" id="PHUM192040-PA"/>
    </source>
</evidence>
<reference evidence="3" key="3">
    <citation type="submission" date="2021-02" db="UniProtKB">
        <authorList>
            <consortium name="EnsemblMetazoa"/>
        </authorList>
    </citation>
    <scope>IDENTIFICATION</scope>
    <source>
        <strain evidence="3">USDA</strain>
    </source>
</reference>
<dbReference type="AlphaFoldDB" id="E0VGS9"/>
<dbReference type="RefSeq" id="XP_002425323.1">
    <property type="nucleotide sequence ID" value="XM_002425278.1"/>
</dbReference>
<evidence type="ECO:0000313" key="4">
    <source>
        <dbReference type="Proteomes" id="UP000009046"/>
    </source>
</evidence>
<dbReference type="Proteomes" id="UP000009046">
    <property type="component" value="Unassembled WGS sequence"/>
</dbReference>
<gene>
    <name evidence="3" type="primary">8240168</name>
    <name evidence="2" type="ORF">Phum_PHUM192040</name>
</gene>
<dbReference type="EMBL" id="DS235151">
    <property type="protein sequence ID" value="EEB12585.1"/>
    <property type="molecule type" value="Genomic_DNA"/>
</dbReference>
<dbReference type="VEuPathDB" id="VectorBase:PHUM192040"/>
<dbReference type="EMBL" id="AAZO01002229">
    <property type="status" value="NOT_ANNOTATED_CDS"/>
    <property type="molecule type" value="Genomic_DNA"/>
</dbReference>
<feature type="transmembrane region" description="Helical" evidence="1">
    <location>
        <begin position="47"/>
        <end position="69"/>
    </location>
</feature>
<reference evidence="2" key="2">
    <citation type="submission" date="2007-04" db="EMBL/GenBank/DDBJ databases">
        <title>The genome of the human body louse.</title>
        <authorList>
            <consortium name="The Human Body Louse Genome Consortium"/>
            <person name="Kirkness E."/>
            <person name="Walenz B."/>
            <person name="Hass B."/>
            <person name="Bruggner R."/>
            <person name="Strausberg R."/>
        </authorList>
    </citation>
    <scope>NUCLEOTIDE SEQUENCE</scope>
    <source>
        <strain evidence="2">USDA</strain>
    </source>
</reference>
<dbReference type="KEGG" id="phu:Phum_PHUM192040"/>
<dbReference type="EnsemblMetazoa" id="PHUM192040-RA">
    <property type="protein sequence ID" value="PHUM192040-PA"/>
    <property type="gene ID" value="PHUM192040"/>
</dbReference>
<keyword evidence="1" id="KW-0472">Membrane</keyword>
<reference evidence="2" key="1">
    <citation type="submission" date="2007-04" db="EMBL/GenBank/DDBJ databases">
        <title>Annotation of Pediculus humanus corporis strain USDA.</title>
        <authorList>
            <person name="Kirkness E."/>
            <person name="Hannick L."/>
            <person name="Hass B."/>
            <person name="Bruggner R."/>
            <person name="Lawson D."/>
            <person name="Bidwell S."/>
            <person name="Joardar V."/>
            <person name="Caler E."/>
            <person name="Walenz B."/>
            <person name="Inman J."/>
            <person name="Schobel S."/>
            <person name="Galinsky K."/>
            <person name="Amedeo P."/>
            <person name="Strausberg R."/>
        </authorList>
    </citation>
    <scope>NUCLEOTIDE SEQUENCE</scope>
    <source>
        <strain evidence="2">USDA</strain>
    </source>
</reference>
<protein>
    <submittedName>
        <fullName evidence="2 3">Cutile protein, putative</fullName>
    </submittedName>
</protein>
<proteinExistence type="predicted"/>
<keyword evidence="1" id="KW-0812">Transmembrane</keyword>
<dbReference type="InParanoid" id="E0VGS9"/>
<dbReference type="CTD" id="8240168"/>
<name>E0VGS9_PEDHC</name>
<feature type="transmembrane region" description="Helical" evidence="1">
    <location>
        <begin position="21"/>
        <end position="41"/>
    </location>
</feature>
<evidence type="ECO:0000313" key="2">
    <source>
        <dbReference type="EMBL" id="EEB12585.1"/>
    </source>
</evidence>
<organism>
    <name type="scientific">Pediculus humanus subsp. corporis</name>
    <name type="common">Body louse</name>
    <dbReference type="NCBI Taxonomy" id="121224"/>
    <lineage>
        <taxon>Eukaryota</taxon>
        <taxon>Metazoa</taxon>
        <taxon>Ecdysozoa</taxon>
        <taxon>Arthropoda</taxon>
        <taxon>Hexapoda</taxon>
        <taxon>Insecta</taxon>
        <taxon>Pterygota</taxon>
        <taxon>Neoptera</taxon>
        <taxon>Paraneoptera</taxon>
        <taxon>Psocodea</taxon>
        <taxon>Troctomorpha</taxon>
        <taxon>Phthiraptera</taxon>
        <taxon>Anoplura</taxon>
        <taxon>Pediculidae</taxon>
        <taxon>Pediculus</taxon>
    </lineage>
</organism>
<keyword evidence="4" id="KW-1185">Reference proteome</keyword>
<keyword evidence="1" id="KW-1133">Transmembrane helix</keyword>
<dbReference type="HOGENOM" id="CLU_2336094_0_0_1"/>
<evidence type="ECO:0000256" key="1">
    <source>
        <dbReference type="SAM" id="Phobius"/>
    </source>
</evidence>
<accession>E0VGS9</accession>
<dbReference type="GeneID" id="8240168"/>
<sequence>MDGIISFSTTRETTKQTNTKMFKFAVFLALLAVAIAAPGYLGGGLGYGVGYGVGGFGVGVGHVAAPLVVPRVHVAPLAVGYGYGHGHLGYGGFGHHFG</sequence>